<protein>
    <submittedName>
        <fullName evidence="2">Uncharacterized protein</fullName>
    </submittedName>
</protein>
<name>A0A0C9XNT1_9AGAR</name>
<dbReference type="AlphaFoldDB" id="A0A0C9XNT1"/>
<feature type="region of interest" description="Disordered" evidence="1">
    <location>
        <begin position="91"/>
        <end position="123"/>
    </location>
</feature>
<reference evidence="2 3" key="1">
    <citation type="submission" date="2014-04" db="EMBL/GenBank/DDBJ databases">
        <authorList>
            <consortium name="DOE Joint Genome Institute"/>
            <person name="Kuo A."/>
            <person name="Kohler A."/>
            <person name="Nagy L.G."/>
            <person name="Floudas D."/>
            <person name="Copeland A."/>
            <person name="Barry K.W."/>
            <person name="Cichocki N."/>
            <person name="Veneault-Fourrey C."/>
            <person name="LaButti K."/>
            <person name="Lindquist E.A."/>
            <person name="Lipzen A."/>
            <person name="Lundell T."/>
            <person name="Morin E."/>
            <person name="Murat C."/>
            <person name="Sun H."/>
            <person name="Tunlid A."/>
            <person name="Henrissat B."/>
            <person name="Grigoriev I.V."/>
            <person name="Hibbett D.S."/>
            <person name="Martin F."/>
            <person name="Nordberg H.P."/>
            <person name="Cantor M.N."/>
            <person name="Hua S.X."/>
        </authorList>
    </citation>
    <scope>NUCLEOTIDE SEQUENCE [LARGE SCALE GENOMIC DNA]</scope>
    <source>
        <strain evidence="2 3">LaAM-08-1</strain>
    </source>
</reference>
<dbReference type="EMBL" id="KN838651">
    <property type="protein sequence ID" value="KIJ99216.1"/>
    <property type="molecule type" value="Genomic_DNA"/>
</dbReference>
<proteinExistence type="predicted"/>
<organism evidence="2 3">
    <name type="scientific">Laccaria amethystina LaAM-08-1</name>
    <dbReference type="NCBI Taxonomy" id="1095629"/>
    <lineage>
        <taxon>Eukaryota</taxon>
        <taxon>Fungi</taxon>
        <taxon>Dikarya</taxon>
        <taxon>Basidiomycota</taxon>
        <taxon>Agaricomycotina</taxon>
        <taxon>Agaricomycetes</taxon>
        <taxon>Agaricomycetidae</taxon>
        <taxon>Agaricales</taxon>
        <taxon>Agaricineae</taxon>
        <taxon>Hydnangiaceae</taxon>
        <taxon>Laccaria</taxon>
    </lineage>
</organism>
<evidence type="ECO:0000256" key="1">
    <source>
        <dbReference type="SAM" id="MobiDB-lite"/>
    </source>
</evidence>
<evidence type="ECO:0000313" key="3">
    <source>
        <dbReference type="Proteomes" id="UP000054477"/>
    </source>
</evidence>
<accession>A0A0C9XNT1</accession>
<reference evidence="3" key="2">
    <citation type="submission" date="2015-01" db="EMBL/GenBank/DDBJ databases">
        <title>Evolutionary Origins and Diversification of the Mycorrhizal Mutualists.</title>
        <authorList>
            <consortium name="DOE Joint Genome Institute"/>
            <consortium name="Mycorrhizal Genomics Consortium"/>
            <person name="Kohler A."/>
            <person name="Kuo A."/>
            <person name="Nagy L.G."/>
            <person name="Floudas D."/>
            <person name="Copeland A."/>
            <person name="Barry K.W."/>
            <person name="Cichocki N."/>
            <person name="Veneault-Fourrey C."/>
            <person name="LaButti K."/>
            <person name="Lindquist E.A."/>
            <person name="Lipzen A."/>
            <person name="Lundell T."/>
            <person name="Morin E."/>
            <person name="Murat C."/>
            <person name="Riley R."/>
            <person name="Ohm R."/>
            <person name="Sun H."/>
            <person name="Tunlid A."/>
            <person name="Henrissat B."/>
            <person name="Grigoriev I.V."/>
            <person name="Hibbett D.S."/>
            <person name="Martin F."/>
        </authorList>
    </citation>
    <scope>NUCLEOTIDE SEQUENCE [LARGE SCALE GENOMIC DNA]</scope>
    <source>
        <strain evidence="3">LaAM-08-1</strain>
    </source>
</reference>
<gene>
    <name evidence="2" type="ORF">K443DRAFT_8563</name>
</gene>
<evidence type="ECO:0000313" key="2">
    <source>
        <dbReference type="EMBL" id="KIJ99216.1"/>
    </source>
</evidence>
<sequence>MSRPQPPDFVRTSSLLDWAVLSIPHAAAWIRLWHTPELRAKVDFEGQYSYSSSEKVQLDSLRPSVLVSNDGKSGYEALKVVALQRSKRASAVDTLKTGPRTPGAKRETEEDEQNSSGREQAHVRNASFATAKVCWWGVHGDRVGVDGDSAGGDADLASVDDTNTKRKFDWAHEITLRVGNEWSRAPSRGLLPSEYPPFPAPILHPSISSQLTASDRKRDLIP</sequence>
<feature type="region of interest" description="Disordered" evidence="1">
    <location>
        <begin position="202"/>
        <end position="222"/>
    </location>
</feature>
<dbReference type="HOGENOM" id="CLU_1245547_0_0_1"/>
<dbReference type="Proteomes" id="UP000054477">
    <property type="component" value="Unassembled WGS sequence"/>
</dbReference>
<keyword evidence="3" id="KW-1185">Reference proteome</keyword>